<gene>
    <name evidence="1" type="primary">gatC</name>
    <name evidence="2" type="ORF">SAMN05216526_0961</name>
</gene>
<keyword evidence="1" id="KW-0436">Ligase</keyword>
<dbReference type="GO" id="GO:0070681">
    <property type="term" value="P:glutaminyl-tRNAGln biosynthesis via transamidation"/>
    <property type="evidence" value="ECO:0007669"/>
    <property type="project" value="TreeGrafter"/>
</dbReference>
<dbReference type="GO" id="GO:0005524">
    <property type="term" value="F:ATP binding"/>
    <property type="evidence" value="ECO:0007669"/>
    <property type="project" value="UniProtKB-KW"/>
</dbReference>
<dbReference type="InterPro" id="IPR003837">
    <property type="entry name" value="GatC"/>
</dbReference>
<dbReference type="GO" id="GO:0006412">
    <property type="term" value="P:translation"/>
    <property type="evidence" value="ECO:0007669"/>
    <property type="project" value="UniProtKB-UniRule"/>
</dbReference>
<dbReference type="Gene3D" id="1.10.20.60">
    <property type="entry name" value="Glu-tRNAGln amidotransferase C subunit, N-terminal domain"/>
    <property type="match status" value="1"/>
</dbReference>
<dbReference type="GO" id="GO:0050566">
    <property type="term" value="F:asparaginyl-tRNA synthase (glutamine-hydrolyzing) activity"/>
    <property type="evidence" value="ECO:0007669"/>
    <property type="project" value="RHEA"/>
</dbReference>
<dbReference type="OrthoDB" id="9794326at2"/>
<comment type="catalytic activity">
    <reaction evidence="1">
        <text>L-glutamyl-tRNA(Gln) + L-glutamine + ATP + H2O = L-glutaminyl-tRNA(Gln) + L-glutamate + ADP + phosphate + H(+)</text>
        <dbReference type="Rhea" id="RHEA:17521"/>
        <dbReference type="Rhea" id="RHEA-COMP:9681"/>
        <dbReference type="Rhea" id="RHEA-COMP:9684"/>
        <dbReference type="ChEBI" id="CHEBI:15377"/>
        <dbReference type="ChEBI" id="CHEBI:15378"/>
        <dbReference type="ChEBI" id="CHEBI:29985"/>
        <dbReference type="ChEBI" id="CHEBI:30616"/>
        <dbReference type="ChEBI" id="CHEBI:43474"/>
        <dbReference type="ChEBI" id="CHEBI:58359"/>
        <dbReference type="ChEBI" id="CHEBI:78520"/>
        <dbReference type="ChEBI" id="CHEBI:78521"/>
        <dbReference type="ChEBI" id="CHEBI:456216"/>
    </reaction>
</comment>
<dbReference type="SUPFAM" id="SSF141000">
    <property type="entry name" value="Glu-tRNAGln amidotransferase C subunit"/>
    <property type="match status" value="1"/>
</dbReference>
<dbReference type="EC" id="6.3.5.-" evidence="1"/>
<keyword evidence="3" id="KW-1185">Reference proteome</keyword>
<keyword evidence="1" id="KW-0648">Protein biosynthesis</keyword>
<proteinExistence type="inferred from homology"/>
<dbReference type="Proteomes" id="UP000223759">
    <property type="component" value="Unassembled WGS sequence"/>
</dbReference>
<dbReference type="InterPro" id="IPR036113">
    <property type="entry name" value="Asp/Glu-ADT_sf_sub_c"/>
</dbReference>
<dbReference type="PANTHER" id="PTHR15004:SF0">
    <property type="entry name" value="GLUTAMYL-TRNA(GLN) AMIDOTRANSFERASE SUBUNIT C, MITOCHONDRIAL"/>
    <property type="match status" value="1"/>
</dbReference>
<dbReference type="GO" id="GO:0016740">
    <property type="term" value="F:transferase activity"/>
    <property type="evidence" value="ECO:0007669"/>
    <property type="project" value="UniProtKB-KW"/>
</dbReference>
<protein>
    <recommendedName>
        <fullName evidence="1">Aspartyl/glutamyl-tRNA(Asn/Gln) amidotransferase subunit C</fullName>
        <shortName evidence="1">Asp/Glu-ADT subunit C</shortName>
        <ecNumber evidence="1">6.3.5.-</ecNumber>
    </recommendedName>
</protein>
<sequence>MSLSADEVRKIAHLARLQIKDADVQSYAENLSAILAFVEQMDTVDTAGVKPMAHPLDMSQRLRPDEVTETDQRVDFQRHAPAVEAGLYLVPKVIE</sequence>
<evidence type="ECO:0000313" key="2">
    <source>
        <dbReference type="EMBL" id="SIT68904.1"/>
    </source>
</evidence>
<dbReference type="RefSeq" id="WP_076755388.1">
    <property type="nucleotide sequence ID" value="NZ_CP023018.1"/>
</dbReference>
<dbReference type="Pfam" id="PF02686">
    <property type="entry name" value="GatC"/>
    <property type="match status" value="1"/>
</dbReference>
<dbReference type="PANTHER" id="PTHR15004">
    <property type="entry name" value="GLUTAMYL-TRNA(GLN) AMIDOTRANSFERASE SUBUNIT C, MITOCHONDRIAL"/>
    <property type="match status" value="1"/>
</dbReference>
<comment type="similarity">
    <text evidence="1">Belongs to the GatC family.</text>
</comment>
<evidence type="ECO:0000313" key="3">
    <source>
        <dbReference type="Proteomes" id="UP000223759"/>
    </source>
</evidence>
<dbReference type="STRING" id="233100.SAMN05216526_0961"/>
<organism evidence="2 3">
    <name type="scientific">Ectothiorhodosinus mongolicus</name>
    <dbReference type="NCBI Taxonomy" id="233100"/>
    <lineage>
        <taxon>Bacteria</taxon>
        <taxon>Pseudomonadati</taxon>
        <taxon>Pseudomonadota</taxon>
        <taxon>Gammaproteobacteria</taxon>
        <taxon>Chromatiales</taxon>
        <taxon>Ectothiorhodospiraceae</taxon>
        <taxon>Ectothiorhodosinus</taxon>
    </lineage>
</organism>
<keyword evidence="2" id="KW-0808">Transferase</keyword>
<name>A0A1R3VVH2_9GAMM</name>
<comment type="catalytic activity">
    <reaction evidence="1">
        <text>L-aspartyl-tRNA(Asn) + L-glutamine + ATP + H2O = L-asparaginyl-tRNA(Asn) + L-glutamate + ADP + phosphate + 2 H(+)</text>
        <dbReference type="Rhea" id="RHEA:14513"/>
        <dbReference type="Rhea" id="RHEA-COMP:9674"/>
        <dbReference type="Rhea" id="RHEA-COMP:9677"/>
        <dbReference type="ChEBI" id="CHEBI:15377"/>
        <dbReference type="ChEBI" id="CHEBI:15378"/>
        <dbReference type="ChEBI" id="CHEBI:29985"/>
        <dbReference type="ChEBI" id="CHEBI:30616"/>
        <dbReference type="ChEBI" id="CHEBI:43474"/>
        <dbReference type="ChEBI" id="CHEBI:58359"/>
        <dbReference type="ChEBI" id="CHEBI:78515"/>
        <dbReference type="ChEBI" id="CHEBI:78516"/>
        <dbReference type="ChEBI" id="CHEBI:456216"/>
    </reaction>
</comment>
<evidence type="ECO:0000256" key="1">
    <source>
        <dbReference type="HAMAP-Rule" id="MF_00122"/>
    </source>
</evidence>
<accession>A0A1R3VVH2</accession>
<comment type="subunit">
    <text evidence="1">Heterotrimer of A, B and C subunits.</text>
</comment>
<comment type="function">
    <text evidence="1">Allows the formation of correctly charged Asn-tRNA(Asn) or Gln-tRNA(Gln) through the transamidation of misacylated Asp-tRNA(Asn) or Glu-tRNA(Gln) in organisms which lack either or both of asparaginyl-tRNA or glutaminyl-tRNA synthetases. The reaction takes place in the presence of glutamine and ATP through an activated phospho-Asp-tRNA(Asn) or phospho-Glu-tRNA(Gln).</text>
</comment>
<dbReference type="NCBIfam" id="TIGR00135">
    <property type="entry name" value="gatC"/>
    <property type="match status" value="1"/>
</dbReference>
<dbReference type="HAMAP" id="MF_00122">
    <property type="entry name" value="GatC"/>
    <property type="match status" value="1"/>
</dbReference>
<dbReference type="GO" id="GO:0050567">
    <property type="term" value="F:glutaminyl-tRNA synthase (glutamine-hydrolyzing) activity"/>
    <property type="evidence" value="ECO:0007669"/>
    <property type="project" value="UniProtKB-UniRule"/>
</dbReference>
<dbReference type="EMBL" id="FTPK01000002">
    <property type="protein sequence ID" value="SIT68904.1"/>
    <property type="molecule type" value="Genomic_DNA"/>
</dbReference>
<keyword evidence="1" id="KW-0547">Nucleotide-binding</keyword>
<dbReference type="GO" id="GO:0006450">
    <property type="term" value="P:regulation of translational fidelity"/>
    <property type="evidence" value="ECO:0007669"/>
    <property type="project" value="InterPro"/>
</dbReference>
<dbReference type="AlphaFoldDB" id="A0A1R3VVH2"/>
<keyword evidence="1" id="KW-0067">ATP-binding</keyword>
<reference evidence="2 3" key="1">
    <citation type="submission" date="2017-01" db="EMBL/GenBank/DDBJ databases">
        <authorList>
            <person name="Mah S.A."/>
            <person name="Swanson W.J."/>
            <person name="Moy G.W."/>
            <person name="Vacquier V.D."/>
        </authorList>
    </citation>
    <scope>NUCLEOTIDE SEQUENCE [LARGE SCALE GENOMIC DNA]</scope>
    <source>
        <strain evidence="2 3">M9</strain>
    </source>
</reference>